<evidence type="ECO:0000313" key="6">
    <source>
        <dbReference type="EMBL" id="NEB93496.1"/>
    </source>
</evidence>
<sequence>MRVLVATSPWPTHYFVVQPLAAAFRAAGHEVLVVAQPSMADLVTRSGLPMAAVGSDIDLVEIRRKTLSQELKARQKPEDPARADDGGQVFGTWQRAALANLDPVMELARAWKPDLVLADTMCPPGLVAAQELGVPGIRHLWGWDFFGSAGSEKILAALPGFYDPYRAYGLDVQGDPALRTVDPCPPSLQPPASPARLQVRYVPYNGAGRAPGPELRRRDKSTPRVCLTWGRSITRIMGERAFLLPRVIRALDGLDIEIVVAADAASREHLGELPGNVRVLDSPPLHLVLGDCDAIVHQGGSGTVFNAIRAGLGQLAISHMADQDNISAALAESGAGIHLQGEQADEQAIRAAVIRLLEDPEIRTAADRLRAEMLSQPTPAHVAAELAELATASTHH</sequence>
<reference evidence="6 7" key="1">
    <citation type="submission" date="2020-01" db="EMBL/GenBank/DDBJ databases">
        <title>Insect and environment-associated Actinomycetes.</title>
        <authorList>
            <person name="Currrie C."/>
            <person name="Chevrette M."/>
            <person name="Carlson C."/>
            <person name="Stubbendieck R."/>
            <person name="Wendt-Pienkowski E."/>
        </authorList>
    </citation>
    <scope>NUCLEOTIDE SEQUENCE [LARGE SCALE GENOMIC DNA]</scope>
    <source>
        <strain evidence="6 7">SID7754</strain>
    </source>
</reference>
<keyword evidence="2" id="KW-0328">Glycosyltransferase</keyword>
<evidence type="ECO:0000259" key="4">
    <source>
        <dbReference type="Pfam" id="PF06722"/>
    </source>
</evidence>
<comment type="similarity">
    <text evidence="1">Belongs to the glycosyltransferase 28 family.</text>
</comment>
<dbReference type="PANTHER" id="PTHR48050">
    <property type="entry name" value="STEROL 3-BETA-GLUCOSYLTRANSFERASE"/>
    <property type="match status" value="1"/>
</dbReference>
<proteinExistence type="inferred from homology"/>
<dbReference type="GO" id="GO:0016758">
    <property type="term" value="F:hexosyltransferase activity"/>
    <property type="evidence" value="ECO:0007669"/>
    <property type="project" value="UniProtKB-ARBA"/>
</dbReference>
<evidence type="ECO:0000256" key="3">
    <source>
        <dbReference type="ARBA" id="ARBA00022679"/>
    </source>
</evidence>
<feature type="domain" description="Erythromycin biosynthesis protein CIII-like C-terminal" evidence="4">
    <location>
        <begin position="247"/>
        <end position="389"/>
    </location>
</feature>
<dbReference type="SUPFAM" id="SSF53756">
    <property type="entry name" value="UDP-Glycosyltransferase/glycogen phosphorylase"/>
    <property type="match status" value="1"/>
</dbReference>
<comment type="caution">
    <text evidence="6">The sequence shown here is derived from an EMBL/GenBank/DDBJ whole genome shotgun (WGS) entry which is preliminary data.</text>
</comment>
<dbReference type="GO" id="GO:0008194">
    <property type="term" value="F:UDP-glycosyltransferase activity"/>
    <property type="evidence" value="ECO:0007669"/>
    <property type="project" value="InterPro"/>
</dbReference>
<dbReference type="InterPro" id="IPR050426">
    <property type="entry name" value="Glycosyltransferase_28"/>
</dbReference>
<dbReference type="EMBL" id="JAAGMR010000206">
    <property type="protein sequence ID" value="NEB93496.1"/>
    <property type="molecule type" value="Genomic_DNA"/>
</dbReference>
<dbReference type="Proteomes" id="UP000470520">
    <property type="component" value="Unassembled WGS sequence"/>
</dbReference>
<dbReference type="GO" id="GO:0017000">
    <property type="term" value="P:antibiotic biosynthetic process"/>
    <property type="evidence" value="ECO:0007669"/>
    <property type="project" value="UniProtKB-ARBA"/>
</dbReference>
<dbReference type="InterPro" id="IPR010610">
    <property type="entry name" value="EryCIII-like_C"/>
</dbReference>
<evidence type="ECO:0000259" key="5">
    <source>
        <dbReference type="Pfam" id="PF21036"/>
    </source>
</evidence>
<evidence type="ECO:0000256" key="1">
    <source>
        <dbReference type="ARBA" id="ARBA00006962"/>
    </source>
</evidence>
<gene>
    <name evidence="6" type="ORF">G3I21_17665</name>
</gene>
<organism evidence="6 7">
    <name type="scientific">Streptomyces bauhiniae</name>
    <dbReference type="NCBI Taxonomy" id="2340725"/>
    <lineage>
        <taxon>Bacteria</taxon>
        <taxon>Bacillati</taxon>
        <taxon>Actinomycetota</taxon>
        <taxon>Actinomycetes</taxon>
        <taxon>Kitasatosporales</taxon>
        <taxon>Streptomycetaceae</taxon>
        <taxon>Streptomyces</taxon>
    </lineage>
</organism>
<dbReference type="PANTHER" id="PTHR48050:SF13">
    <property type="entry name" value="STEROL 3-BETA-GLUCOSYLTRANSFERASE UGT80A2"/>
    <property type="match status" value="1"/>
</dbReference>
<feature type="domain" description="Erythromycin biosynthesis protein CIII-like N-terminal" evidence="5">
    <location>
        <begin position="23"/>
        <end position="230"/>
    </location>
</feature>
<dbReference type="Gene3D" id="3.40.50.2000">
    <property type="entry name" value="Glycogen Phosphorylase B"/>
    <property type="match status" value="2"/>
</dbReference>
<accession>A0A7K3QUE2</accession>
<dbReference type="Pfam" id="PF21036">
    <property type="entry name" value="EryCIII-like_N"/>
    <property type="match status" value="1"/>
</dbReference>
<dbReference type="AlphaFoldDB" id="A0A7K3QUE2"/>
<evidence type="ECO:0000256" key="2">
    <source>
        <dbReference type="ARBA" id="ARBA00022676"/>
    </source>
</evidence>
<dbReference type="RefSeq" id="WP_164189866.1">
    <property type="nucleotide sequence ID" value="NZ_JAAGMR010000206.1"/>
</dbReference>
<dbReference type="InterPro" id="IPR048284">
    <property type="entry name" value="EryCIII-like_N"/>
</dbReference>
<name>A0A7K3QUE2_9ACTN</name>
<evidence type="ECO:0000313" key="7">
    <source>
        <dbReference type="Proteomes" id="UP000470520"/>
    </source>
</evidence>
<keyword evidence="3" id="KW-0808">Transferase</keyword>
<dbReference type="CDD" id="cd03784">
    <property type="entry name" value="GT1_Gtf-like"/>
    <property type="match status" value="1"/>
</dbReference>
<protein>
    <submittedName>
        <fullName evidence="6">DUF1205 domain-containing protein</fullName>
    </submittedName>
</protein>
<dbReference type="Pfam" id="PF06722">
    <property type="entry name" value="EryCIII-like_C"/>
    <property type="match status" value="1"/>
</dbReference>
<dbReference type="InterPro" id="IPR002213">
    <property type="entry name" value="UDP_glucos_trans"/>
</dbReference>